<sequence>MSLLQRLRKHWRAGIATIVASATLAGGMTAAFAGVGTGTSDGHGTTIIGNGGTQYGWYYKDSYGGLNDDTVRHFLDENGFRRGGGSDALISHAVNQARDSIKARSGGQLKNPRIVGIAVLLWDKDGLEFNDSTKDGYLSVQDWKNAYHQSVDGIRMTTPSGTDYYTSQVWSNGRSIDSFADEMMDHMDPHSTELMIIALNEDEPALSYHVDVSTTAHPGNMYLRNNEPVYDTVHTRVTKGQWPAGNRLGATVWLNYEPGHGASAQPAKAVRHDFTIDHVGDTNTPQFRPSDFGWKNGWAIGTYWFDITIDKQNNMDSGVNMPDREQSETMVLTNYGLNATTGAIKANAAVDNTEPVHDVVDVKEIKQHIPTGVTLKAKSILHFDGNKNVPAAQAEKEFTFTQAGSITSPEFTPADLKLGEPHAHGWAAGNYWFDLQIPKQDDMEAAVDSQDHDPAESFVLPEEPPQTLLKAVQKPVSASLMKNQTTITFNTGKGGYELTVVDKINPQGNKLSVDNIHMQDVTAKKNVDNLYNLSYDAASQTVTATWKDPNVELPSAHDMKWTFDVTVDHPNMSTVKDTPTLTWNQTHTMTGDTHEFRTWKPTPDKSWIRQDEKTGKWTAVIDPDWSNATGADKHVFMDGDPVASVVNGVVRSDLIQNMDTFTLTDDYQNASYIFQPADRAQYRVYAADASDDVKSSVADIVNTGTDITQQFTISQKGTKVTATAKPEFLLTTKGRQKPLQVTLLIPGQIALAHGHGAAKMRQDMGLKPGDEINTCVLPDSEKNKGEQFTNTGMETVNNADYDTNIPYICVYAPPVKKQVRAEASQGGDQSDINLKTVFPGQKVEYVLQTKPDFSKAGDGYTVKNVKFIDTYDTFLTPDKQTVEMQNLSNGQMVARSHYTTRFDEKQHTFTLTVTDQKLVDEWVKQGAPQLQVRFEGRVSKDIPGKKKVDNQWEFQIRNSLTPSNIVENKPPVLEPHKGDEQHPAQGDPSITIDGKTLLKGDKGQYDILLDALSIKDPAYKVYRLGIVDSYNTKYLKIDEKDLKVTDETGKDVSDKFNLKIIDGTVYAFAKLVDTEIPATGETVKATQPKDLKAYAMNETYNPLTDPAIDQALLGHTYHVLMPYTVIKVDPNTVVENTALQITNDLHGQTNTVKNPLKDLNPSKDVVIKVGDKSINNQAVYKNHYFLYQLNSSLLPADRAYAKVTDWTITDPLPAEFDQFTGQYALYAASDLYDGDTVVVKKGGKLAGSTFTPSDQLKSLLAKNGETQLFNLTKADPETLTFTAGKTLLGLLSQNKHEFSWTVYLQVKRLKPAEQVVNQFTETLNGKPLKSNKVVTRTPDQTPQLSVEKYDVKSGLKLGDRNNPKQALENAVDGTKIGFLITNTGNTPLSDITLSDKTVAGSGTVKDIDLTPLKGKTLQPGEQVTVYGELSGVKENGYHTDRATVTGTPRLVCPVNPDSLPDNSSEPETKPQADKPADGSALDKAVAEGAGKVAPGRDRIPEKPVSHLDAPRGDGIGGVVTDNGQPAAQGDKTTAQDKTADKPASLPTPGADGLCAGTNITASDDWNGKRPQLASTGASVTVIAVLAVVLLAAGGAGILLARKRK</sequence>
<dbReference type="InterPro" id="IPR026345">
    <property type="entry name" value="Adh_isopep-form_adh_dom"/>
</dbReference>
<keyword evidence="1" id="KW-0134">Cell wall</keyword>
<keyword evidence="4" id="KW-0572">Peptidoglycan-anchor</keyword>
<feature type="region of interest" description="Disordered" evidence="5">
    <location>
        <begin position="1444"/>
        <end position="1556"/>
    </location>
</feature>
<dbReference type="Pfam" id="PF17998">
    <property type="entry name" value="AgI_II_C2"/>
    <property type="match status" value="2"/>
</dbReference>
<feature type="chain" id="PRO_5013034582" evidence="7">
    <location>
        <begin position="34"/>
        <end position="1604"/>
    </location>
</feature>
<evidence type="ECO:0000256" key="2">
    <source>
        <dbReference type="ARBA" id="ARBA00022525"/>
    </source>
</evidence>
<feature type="region of interest" description="Disordered" evidence="5">
    <location>
        <begin position="965"/>
        <end position="990"/>
    </location>
</feature>
<dbReference type="Proteomes" id="UP000228976">
    <property type="component" value="Unassembled WGS sequence"/>
</dbReference>
<feature type="signal peptide" evidence="7">
    <location>
        <begin position="1"/>
        <end position="33"/>
    </location>
</feature>
<evidence type="ECO:0000259" key="8">
    <source>
        <dbReference type="PROSITE" id="PS50847"/>
    </source>
</evidence>
<proteinExistence type="predicted"/>
<dbReference type="OrthoDB" id="3222861at2"/>
<evidence type="ECO:0000313" key="10">
    <source>
        <dbReference type="Proteomes" id="UP000228976"/>
    </source>
</evidence>
<evidence type="ECO:0000256" key="4">
    <source>
        <dbReference type="ARBA" id="ARBA00023088"/>
    </source>
</evidence>
<comment type="caution">
    <text evidence="9">The sequence shown here is derived from an EMBL/GenBank/DDBJ whole genome shotgun (WGS) entry which is preliminary data.</text>
</comment>
<dbReference type="Gene3D" id="2.60.40.740">
    <property type="match status" value="3"/>
</dbReference>
<dbReference type="EMBL" id="MWWU01000002">
    <property type="protein sequence ID" value="OZG56534.1"/>
    <property type="molecule type" value="Genomic_DNA"/>
</dbReference>
<name>A0A261FBQ8_9BIFI</name>
<dbReference type="InterPro" id="IPR019931">
    <property type="entry name" value="LPXTG_anchor"/>
</dbReference>
<evidence type="ECO:0000256" key="5">
    <source>
        <dbReference type="SAM" id="MobiDB-lite"/>
    </source>
</evidence>
<keyword evidence="2" id="KW-0964">Secreted</keyword>
<evidence type="ECO:0000256" key="6">
    <source>
        <dbReference type="SAM" id="Phobius"/>
    </source>
</evidence>
<feature type="compositionally biased region" description="Basic and acidic residues" evidence="5">
    <location>
        <begin position="1466"/>
        <end position="1476"/>
    </location>
</feature>
<feature type="compositionally biased region" description="Basic and acidic residues" evidence="5">
    <location>
        <begin position="1494"/>
        <end position="1511"/>
    </location>
</feature>
<dbReference type="InterPro" id="IPR055354">
    <property type="entry name" value="DUF7507"/>
</dbReference>
<dbReference type="NCBIfam" id="TIGR04228">
    <property type="entry name" value="isopep_sspB_C2"/>
    <property type="match status" value="1"/>
</dbReference>
<feature type="transmembrane region" description="Helical" evidence="6">
    <location>
        <begin position="1579"/>
        <end position="1600"/>
    </location>
</feature>
<accession>A0A261FBQ8</accession>
<evidence type="ECO:0000256" key="7">
    <source>
        <dbReference type="SAM" id="SignalP"/>
    </source>
</evidence>
<protein>
    <submittedName>
        <fullName evidence="9">Adhesin isopeptide-forming adherence domain-containing protein</fullName>
    </submittedName>
</protein>
<evidence type="ECO:0000256" key="1">
    <source>
        <dbReference type="ARBA" id="ARBA00022512"/>
    </source>
</evidence>
<dbReference type="RefSeq" id="WP_094690045.1">
    <property type="nucleotide sequence ID" value="NZ_JACBYZ010000001.1"/>
</dbReference>
<gene>
    <name evidence="9" type="ORF">AEAE_1022</name>
</gene>
<dbReference type="Pfam" id="PF24346">
    <property type="entry name" value="DUF7507"/>
    <property type="match status" value="1"/>
</dbReference>
<reference evidence="9 10" key="1">
    <citation type="journal article" date="2017" name="BMC Genomics">
        <title>Comparative genomic and phylogenomic analyses of the Bifidobacteriaceae family.</title>
        <authorList>
            <person name="Lugli G.A."/>
            <person name="Milani C."/>
            <person name="Turroni F."/>
            <person name="Duranti S."/>
            <person name="Mancabelli L."/>
            <person name="Mangifesta M."/>
            <person name="Ferrario C."/>
            <person name="Modesto M."/>
            <person name="Mattarelli P."/>
            <person name="Jiri K."/>
            <person name="van Sinderen D."/>
            <person name="Ventura M."/>
        </authorList>
    </citation>
    <scope>NUCLEOTIDE SEQUENCE [LARGE SCALE GENOMIC DNA]</scope>
    <source>
        <strain evidence="9 10">LMG 21773</strain>
    </source>
</reference>
<keyword evidence="10" id="KW-1185">Reference proteome</keyword>
<evidence type="ECO:0000313" key="9">
    <source>
        <dbReference type="EMBL" id="OZG56534.1"/>
    </source>
</evidence>
<keyword evidence="6" id="KW-0472">Membrane</keyword>
<feature type="domain" description="Gram-positive cocci surface proteins LPxTG" evidence="8">
    <location>
        <begin position="1572"/>
        <end position="1604"/>
    </location>
</feature>
<organism evidence="9 10">
    <name type="scientific">Aeriscardovia aeriphila</name>
    <dbReference type="NCBI Taxonomy" id="218139"/>
    <lineage>
        <taxon>Bacteria</taxon>
        <taxon>Bacillati</taxon>
        <taxon>Actinomycetota</taxon>
        <taxon>Actinomycetes</taxon>
        <taxon>Bifidobacteriales</taxon>
        <taxon>Bifidobacteriaceae</taxon>
        <taxon>Aeriscardovia</taxon>
    </lineage>
</organism>
<dbReference type="InterPro" id="IPR032300">
    <property type="entry name" value="Antigen_C"/>
</dbReference>
<dbReference type="NCBIfam" id="TIGR01167">
    <property type="entry name" value="LPXTG_anchor"/>
    <property type="match status" value="1"/>
</dbReference>
<dbReference type="Pfam" id="PF16364">
    <property type="entry name" value="Antigen_C"/>
    <property type="match status" value="1"/>
</dbReference>
<feature type="compositionally biased region" description="Polar residues" evidence="5">
    <location>
        <begin position="1521"/>
        <end position="1532"/>
    </location>
</feature>
<keyword evidence="3 7" id="KW-0732">Signal</keyword>
<keyword evidence="6" id="KW-1133">Transmembrane helix</keyword>
<evidence type="ECO:0000256" key="3">
    <source>
        <dbReference type="ARBA" id="ARBA00022729"/>
    </source>
</evidence>
<keyword evidence="6" id="KW-0812">Transmembrane</keyword>
<dbReference type="PROSITE" id="PS50847">
    <property type="entry name" value="GRAM_POS_ANCHORING"/>
    <property type="match status" value="1"/>
</dbReference>